<dbReference type="RefSeq" id="WP_013069263.1">
    <property type="nucleotide sequence ID" value="NC_014035.1"/>
</dbReference>
<dbReference type="OrthoDB" id="199738at2"/>
<keyword evidence="2" id="KW-0614">Plasmid</keyword>
<dbReference type="KEGG" id="rcp:RCAP_rcp00033"/>
<dbReference type="GeneID" id="31492345"/>
<evidence type="ECO:0000256" key="1">
    <source>
        <dbReference type="SAM" id="Phobius"/>
    </source>
</evidence>
<dbReference type="HOGENOM" id="CLU_137189_0_0_5"/>
<keyword evidence="1" id="KW-0812">Transmembrane</keyword>
<dbReference type="Pfam" id="PF04307">
    <property type="entry name" value="YdjM"/>
    <property type="match status" value="1"/>
</dbReference>
<reference key="1">
    <citation type="submission" date="2008-12" db="EMBL/GenBank/DDBJ databases">
        <title>Complete genome sequence of Rhodobacter capsulatus SB1003.</title>
        <authorList>
            <person name="Strnad H."/>
            <person name="Lapidus A."/>
            <person name="Vlcek C."/>
            <person name="Ulbrich P."/>
            <person name="Paces J."/>
            <person name="Maltsev N."/>
            <person name="Kumar V."/>
            <person name="Kogan Y."/>
            <person name="Milgram A."/>
            <person name="Rebrekov D."/>
            <person name="Mazur M."/>
            <person name="Cox R."/>
            <person name="Kyrpides N."/>
            <person name="Kolar M."/>
            <person name="Sachova J."/>
            <person name="Ridl J."/>
            <person name="Ivanova N."/>
            <person name="Kapatral V."/>
            <person name="Los T."/>
            <person name="Lykidis A."/>
            <person name="Mikhailova N."/>
            <person name="Reznik G."/>
            <person name="Vasieva O."/>
            <person name="Fonstein M."/>
            <person name="Paces V."/>
            <person name="Haselkorn R."/>
        </authorList>
    </citation>
    <scope>NUCLEOTIDE SEQUENCE</scope>
    <source>
        <strain>SB1003</strain>
    </source>
</reference>
<keyword evidence="1" id="KW-1133">Transmembrane helix</keyword>
<proteinExistence type="predicted"/>
<geneLocation type="plasmid" evidence="2 3">
    <name>pRCB133</name>
</geneLocation>
<keyword evidence="3" id="KW-1185">Reference proteome</keyword>
<accession>D5AVF6</accession>
<dbReference type="InterPro" id="IPR007404">
    <property type="entry name" value="YdjM-like"/>
</dbReference>
<name>D5AVF6_RHOCB</name>
<protein>
    <submittedName>
        <fullName evidence="2">Membrane protein, putative</fullName>
    </submittedName>
</protein>
<evidence type="ECO:0000313" key="2">
    <source>
        <dbReference type="EMBL" id="ADE87291.1"/>
    </source>
</evidence>
<evidence type="ECO:0000313" key="3">
    <source>
        <dbReference type="Proteomes" id="UP000002361"/>
    </source>
</evidence>
<gene>
    <name evidence="2" type="ordered locus">RCAP_rcp00033</name>
</gene>
<reference evidence="2 3" key="2">
    <citation type="journal article" date="2010" name="J. Bacteriol.">
        <title>Complete genome sequence of the photosynthetic purple nonsulfur bacterium Rhodobacter capsulatus SB 1003.</title>
        <authorList>
            <person name="Strnad H."/>
            <person name="Lapidus A."/>
            <person name="Paces J."/>
            <person name="Ulbrich P."/>
            <person name="Vlcek C."/>
            <person name="Paces V."/>
            <person name="Haselkorn R."/>
        </authorList>
    </citation>
    <scope>NUCLEOTIDE SEQUENCE [LARGE SCALE GENOMIC DNA]</scope>
    <source>
        <strain evidence="3">ATCC BAA-309 / NBRC 16581 / SB1003</strain>
        <plasmid evidence="2 3">pRCB133</plasmid>
    </source>
</reference>
<dbReference type="AlphaFoldDB" id="D5AVF6"/>
<sequence length="167" mass="18528">MFIAHLPAGYLLSRQIAKSHPAKGALIATGLLASVLPDTDLFWFYLVSDRQSVHHGYMFHWPLFWGLIAALSWGLSRALGAHGAGSFILVALANLLLHLALDSVAAGVGWLRPLSTIEVNLVEVPARHNWWVWNFVLHWTFGLELAIILAAGLTLRRDLLRRRPATP</sequence>
<keyword evidence="1" id="KW-0472">Membrane</keyword>
<feature type="transmembrane region" description="Helical" evidence="1">
    <location>
        <begin position="58"/>
        <end position="75"/>
    </location>
</feature>
<feature type="transmembrane region" description="Helical" evidence="1">
    <location>
        <begin position="87"/>
        <end position="111"/>
    </location>
</feature>
<organism evidence="2 3">
    <name type="scientific">Rhodobacter capsulatus (strain ATCC BAA-309 / NBRC 16581 / SB1003)</name>
    <dbReference type="NCBI Taxonomy" id="272942"/>
    <lineage>
        <taxon>Bacteria</taxon>
        <taxon>Pseudomonadati</taxon>
        <taxon>Pseudomonadota</taxon>
        <taxon>Alphaproteobacteria</taxon>
        <taxon>Rhodobacterales</taxon>
        <taxon>Rhodobacter group</taxon>
        <taxon>Rhodobacter</taxon>
    </lineage>
</organism>
<feature type="transmembrane region" description="Helical" evidence="1">
    <location>
        <begin position="24"/>
        <end position="46"/>
    </location>
</feature>
<dbReference type="EMBL" id="CP001313">
    <property type="protein sequence ID" value="ADE87291.1"/>
    <property type="molecule type" value="Genomic_DNA"/>
</dbReference>
<feature type="transmembrane region" description="Helical" evidence="1">
    <location>
        <begin position="131"/>
        <end position="155"/>
    </location>
</feature>
<dbReference type="Proteomes" id="UP000002361">
    <property type="component" value="Plasmid pRCB133"/>
</dbReference>